<evidence type="ECO:0000256" key="1">
    <source>
        <dbReference type="ARBA" id="ARBA00023125"/>
    </source>
</evidence>
<accession>A0A545U707</accession>
<keyword evidence="1" id="KW-0238">DNA-binding</keyword>
<reference evidence="3 4" key="1">
    <citation type="submission" date="2019-06" db="EMBL/GenBank/DDBJ databases">
        <title>Whole genome sequence for Cellvibrionaceae sp. R142.</title>
        <authorList>
            <person name="Wang G."/>
        </authorList>
    </citation>
    <scope>NUCLEOTIDE SEQUENCE [LARGE SCALE GENOMIC DNA]</scope>
    <source>
        <strain evidence="3 4">R142</strain>
    </source>
</reference>
<dbReference type="PANTHER" id="PTHR46797">
    <property type="entry name" value="HTH-TYPE TRANSCRIPTIONAL REGULATOR"/>
    <property type="match status" value="1"/>
</dbReference>
<proteinExistence type="predicted"/>
<dbReference type="SUPFAM" id="SSF47413">
    <property type="entry name" value="lambda repressor-like DNA-binding domains"/>
    <property type="match status" value="1"/>
</dbReference>
<dbReference type="EMBL" id="VHSG01000004">
    <property type="protein sequence ID" value="TQV85234.1"/>
    <property type="molecule type" value="Genomic_DNA"/>
</dbReference>
<dbReference type="PANTHER" id="PTHR46797:SF1">
    <property type="entry name" value="METHYLPHOSPHONATE SYNTHASE"/>
    <property type="match status" value="1"/>
</dbReference>
<dbReference type="PROSITE" id="PS50943">
    <property type="entry name" value="HTH_CROC1"/>
    <property type="match status" value="1"/>
</dbReference>
<sequence length="82" mass="8750">MKGHPYQIAVGCRIRSTRKAAGYSQEGFANEAGFGRSYFGGVERGDRNVAALSLIRIAMALGVEVGDLFPPIKSLPPEPADL</sequence>
<organism evidence="3 4">
    <name type="scientific">Exilibacterium tricleocarpae</name>
    <dbReference type="NCBI Taxonomy" id="2591008"/>
    <lineage>
        <taxon>Bacteria</taxon>
        <taxon>Pseudomonadati</taxon>
        <taxon>Pseudomonadota</taxon>
        <taxon>Gammaproteobacteria</taxon>
        <taxon>Cellvibrionales</taxon>
        <taxon>Cellvibrionaceae</taxon>
        <taxon>Exilibacterium</taxon>
    </lineage>
</organism>
<dbReference type="GO" id="GO:0003700">
    <property type="term" value="F:DNA-binding transcription factor activity"/>
    <property type="evidence" value="ECO:0007669"/>
    <property type="project" value="TreeGrafter"/>
</dbReference>
<evidence type="ECO:0000259" key="2">
    <source>
        <dbReference type="PROSITE" id="PS50943"/>
    </source>
</evidence>
<dbReference type="SMART" id="SM00530">
    <property type="entry name" value="HTH_XRE"/>
    <property type="match status" value="1"/>
</dbReference>
<dbReference type="RefSeq" id="WP_142902782.1">
    <property type="nucleotide sequence ID" value="NZ_ML660088.1"/>
</dbReference>
<dbReference type="Gene3D" id="1.10.260.40">
    <property type="entry name" value="lambda repressor-like DNA-binding domains"/>
    <property type="match status" value="1"/>
</dbReference>
<dbReference type="CDD" id="cd00093">
    <property type="entry name" value="HTH_XRE"/>
    <property type="match status" value="1"/>
</dbReference>
<dbReference type="GO" id="GO:0005829">
    <property type="term" value="C:cytosol"/>
    <property type="evidence" value="ECO:0007669"/>
    <property type="project" value="TreeGrafter"/>
</dbReference>
<feature type="domain" description="HTH cro/C1-type" evidence="2">
    <location>
        <begin position="14"/>
        <end position="68"/>
    </location>
</feature>
<dbReference type="AlphaFoldDB" id="A0A545U707"/>
<dbReference type="OrthoDB" id="9800901at2"/>
<comment type="caution">
    <text evidence="3">The sequence shown here is derived from an EMBL/GenBank/DDBJ whole genome shotgun (WGS) entry which is preliminary data.</text>
</comment>
<dbReference type="InterPro" id="IPR010982">
    <property type="entry name" value="Lambda_DNA-bd_dom_sf"/>
</dbReference>
<dbReference type="InterPro" id="IPR050807">
    <property type="entry name" value="TransReg_Diox_bact_type"/>
</dbReference>
<gene>
    <name evidence="3" type="ORF">FKG94_03330</name>
</gene>
<protein>
    <submittedName>
        <fullName evidence="3">Helix-turn-helix transcriptional regulator</fullName>
    </submittedName>
</protein>
<name>A0A545U707_9GAMM</name>
<keyword evidence="4" id="KW-1185">Reference proteome</keyword>
<dbReference type="InterPro" id="IPR001387">
    <property type="entry name" value="Cro/C1-type_HTH"/>
</dbReference>
<evidence type="ECO:0000313" key="4">
    <source>
        <dbReference type="Proteomes" id="UP000319732"/>
    </source>
</evidence>
<dbReference type="Pfam" id="PF01381">
    <property type="entry name" value="HTH_3"/>
    <property type="match status" value="1"/>
</dbReference>
<evidence type="ECO:0000313" key="3">
    <source>
        <dbReference type="EMBL" id="TQV85234.1"/>
    </source>
</evidence>
<dbReference type="Proteomes" id="UP000319732">
    <property type="component" value="Unassembled WGS sequence"/>
</dbReference>
<dbReference type="GO" id="GO:0003677">
    <property type="term" value="F:DNA binding"/>
    <property type="evidence" value="ECO:0007669"/>
    <property type="project" value="UniProtKB-KW"/>
</dbReference>